<keyword evidence="2" id="KW-1003">Cell membrane</keyword>
<keyword evidence="4 6" id="KW-1133">Transmembrane helix</keyword>
<evidence type="ECO:0000256" key="3">
    <source>
        <dbReference type="ARBA" id="ARBA00022692"/>
    </source>
</evidence>
<gene>
    <name evidence="8" type="ORF">H9870_08825</name>
</gene>
<evidence type="ECO:0000256" key="1">
    <source>
        <dbReference type="ARBA" id="ARBA00004651"/>
    </source>
</evidence>
<dbReference type="Proteomes" id="UP000824190">
    <property type="component" value="Unassembled WGS sequence"/>
</dbReference>
<reference evidence="8" key="2">
    <citation type="submission" date="2021-04" db="EMBL/GenBank/DDBJ databases">
        <authorList>
            <person name="Gilroy R."/>
        </authorList>
    </citation>
    <scope>NUCLEOTIDE SEQUENCE</scope>
    <source>
        <strain evidence="8">CHK32-1732</strain>
    </source>
</reference>
<dbReference type="NCBIfam" id="TIGR03954">
    <property type="entry name" value="integ_memb_HG"/>
    <property type="match status" value="1"/>
</dbReference>
<organism evidence="8 9">
    <name type="scientific">Candidatus Corynebacterium avicola</name>
    <dbReference type="NCBI Taxonomy" id="2838527"/>
    <lineage>
        <taxon>Bacteria</taxon>
        <taxon>Bacillati</taxon>
        <taxon>Actinomycetota</taxon>
        <taxon>Actinomycetes</taxon>
        <taxon>Mycobacteriales</taxon>
        <taxon>Corynebacteriaceae</taxon>
        <taxon>Corynebacterium</taxon>
    </lineage>
</organism>
<feature type="transmembrane region" description="Helical" evidence="6">
    <location>
        <begin position="67"/>
        <end position="86"/>
    </location>
</feature>
<dbReference type="PANTHER" id="PTHR40077">
    <property type="entry name" value="MEMBRANE PROTEIN-RELATED"/>
    <property type="match status" value="1"/>
</dbReference>
<sequence length="149" mass="15838">MTPLNTYRTIAVIEAITWALLILGMILKYPLDSTEALVSIAGPIHGFAFLVFVVVTALVWMNNRWSVGRGILGLVSAVIPFATVPFEQVVAKKGGLDGPWRTEAGSDASASDRILAVLFGRPKVTVTVLAVAVVVVFIVLMTIGGPFAD</sequence>
<evidence type="ECO:0000313" key="9">
    <source>
        <dbReference type="Proteomes" id="UP000824190"/>
    </source>
</evidence>
<name>A0A9D1RR61_9CORY</name>
<reference evidence="8" key="1">
    <citation type="journal article" date="2021" name="PeerJ">
        <title>Extensive microbial diversity within the chicken gut microbiome revealed by metagenomics and culture.</title>
        <authorList>
            <person name="Gilroy R."/>
            <person name="Ravi A."/>
            <person name="Getino M."/>
            <person name="Pursley I."/>
            <person name="Horton D.L."/>
            <person name="Alikhan N.F."/>
            <person name="Baker D."/>
            <person name="Gharbi K."/>
            <person name="Hall N."/>
            <person name="Watson M."/>
            <person name="Adriaenssens E.M."/>
            <person name="Foster-Nyarko E."/>
            <person name="Jarju S."/>
            <person name="Secka A."/>
            <person name="Antonio M."/>
            <person name="Oren A."/>
            <person name="Chaudhuri R.R."/>
            <person name="La Ragione R."/>
            <person name="Hildebrand F."/>
            <person name="Pallen M.J."/>
        </authorList>
    </citation>
    <scope>NUCLEOTIDE SEQUENCE</scope>
    <source>
        <strain evidence="8">CHK32-1732</strain>
    </source>
</reference>
<keyword evidence="3 6" id="KW-0812">Transmembrane</keyword>
<evidence type="ECO:0000256" key="4">
    <source>
        <dbReference type="ARBA" id="ARBA00022989"/>
    </source>
</evidence>
<keyword evidence="5 6" id="KW-0472">Membrane</keyword>
<comment type="subcellular location">
    <subcellularLocation>
        <location evidence="1">Cell membrane</location>
        <topology evidence="1">Multi-pass membrane protein</topology>
    </subcellularLocation>
</comment>
<protein>
    <submittedName>
        <fullName evidence="8">DUF3817 domain-containing protein</fullName>
    </submittedName>
</protein>
<dbReference type="AlphaFoldDB" id="A0A9D1RR61"/>
<proteinExistence type="predicted"/>
<feature type="transmembrane region" description="Helical" evidence="6">
    <location>
        <begin position="36"/>
        <end position="61"/>
    </location>
</feature>
<accession>A0A9D1RR61</accession>
<evidence type="ECO:0000259" key="7">
    <source>
        <dbReference type="Pfam" id="PF12823"/>
    </source>
</evidence>
<dbReference type="Pfam" id="PF12823">
    <property type="entry name" value="DUF3817"/>
    <property type="match status" value="1"/>
</dbReference>
<dbReference type="EMBL" id="DXGC01000076">
    <property type="protein sequence ID" value="HIW91748.1"/>
    <property type="molecule type" value="Genomic_DNA"/>
</dbReference>
<evidence type="ECO:0000256" key="2">
    <source>
        <dbReference type="ARBA" id="ARBA00022475"/>
    </source>
</evidence>
<feature type="transmembrane region" description="Helical" evidence="6">
    <location>
        <begin position="124"/>
        <end position="148"/>
    </location>
</feature>
<evidence type="ECO:0000256" key="6">
    <source>
        <dbReference type="SAM" id="Phobius"/>
    </source>
</evidence>
<evidence type="ECO:0000256" key="5">
    <source>
        <dbReference type="ARBA" id="ARBA00023136"/>
    </source>
</evidence>
<feature type="transmembrane region" description="Helical" evidence="6">
    <location>
        <begin position="6"/>
        <end position="27"/>
    </location>
</feature>
<comment type="caution">
    <text evidence="8">The sequence shown here is derived from an EMBL/GenBank/DDBJ whole genome shotgun (WGS) entry which is preliminary data.</text>
</comment>
<evidence type="ECO:0000313" key="8">
    <source>
        <dbReference type="EMBL" id="HIW91748.1"/>
    </source>
</evidence>
<dbReference type="PANTHER" id="PTHR40077:SF1">
    <property type="entry name" value="MEMBRANE PROTEIN"/>
    <property type="match status" value="1"/>
</dbReference>
<dbReference type="InterPro" id="IPR023845">
    <property type="entry name" value="DUF3817_TM"/>
</dbReference>
<feature type="domain" description="DUF3817" evidence="7">
    <location>
        <begin position="4"/>
        <end position="91"/>
    </location>
</feature>
<dbReference type="GO" id="GO:0005886">
    <property type="term" value="C:plasma membrane"/>
    <property type="evidence" value="ECO:0007669"/>
    <property type="project" value="UniProtKB-SubCell"/>
</dbReference>